<dbReference type="Proteomes" id="UP000311919">
    <property type="component" value="Unassembled WGS sequence"/>
</dbReference>
<feature type="compositionally biased region" description="Basic residues" evidence="1">
    <location>
        <begin position="59"/>
        <end position="70"/>
    </location>
</feature>
<protein>
    <submittedName>
        <fullName evidence="2">Uncharacterized protein</fullName>
    </submittedName>
</protein>
<dbReference type="AlphaFoldDB" id="A0A4Z2D5S8"/>
<feature type="compositionally biased region" description="Polar residues" evidence="1">
    <location>
        <begin position="92"/>
        <end position="119"/>
    </location>
</feature>
<gene>
    <name evidence="2" type="ORF">EWB00_004317</name>
</gene>
<sequence>MDDNINRSYLDIPDILVEDCSASQTSHKNSGEKTPLSSQVGSLTSDELSVTSSQTSQRQKSHLSGRKLRSRLQALMRLKTDKQSQQKQQSSTYVDNDSNELNTSSSTQTSDTYNGTKSLNYDAIPPLPKFHETSPEHNSENEFKYVSGIADGPVDDHEEISEYEKTTSSDYSGVASSPPYCSNKYGVTSINRLNPKHHADPILLA</sequence>
<feature type="region of interest" description="Disordered" evidence="1">
    <location>
        <begin position="22"/>
        <end position="120"/>
    </location>
</feature>
<accession>A0A4Z2D5S8</accession>
<evidence type="ECO:0000256" key="1">
    <source>
        <dbReference type="SAM" id="MobiDB-lite"/>
    </source>
</evidence>
<comment type="caution">
    <text evidence="2">The sequence shown here is derived from an EMBL/GenBank/DDBJ whole genome shotgun (WGS) entry which is preliminary data.</text>
</comment>
<dbReference type="EMBL" id="SKCS01000282">
    <property type="protein sequence ID" value="TNN11837.1"/>
    <property type="molecule type" value="Genomic_DNA"/>
</dbReference>
<evidence type="ECO:0000313" key="3">
    <source>
        <dbReference type="Proteomes" id="UP000311919"/>
    </source>
</evidence>
<reference evidence="2 3" key="1">
    <citation type="submission" date="2019-03" db="EMBL/GenBank/DDBJ databases">
        <title>An improved genome assembly of the fluke Schistosoma japonicum.</title>
        <authorList>
            <person name="Hu W."/>
            <person name="Luo F."/>
            <person name="Yin M."/>
            <person name="Mo X."/>
            <person name="Sun C."/>
            <person name="Wu Q."/>
            <person name="Zhu B."/>
            <person name="Xiang M."/>
            <person name="Wang J."/>
            <person name="Wang Y."/>
            <person name="Zhang T."/>
            <person name="Xu B."/>
            <person name="Zheng H."/>
            <person name="Feng Z."/>
        </authorList>
    </citation>
    <scope>NUCLEOTIDE SEQUENCE [LARGE SCALE GENOMIC DNA]</scope>
    <source>
        <strain evidence="2">HuSjv2</strain>
        <tissue evidence="2">Worms</tissue>
    </source>
</reference>
<name>A0A4Z2D5S8_SCHJA</name>
<evidence type="ECO:0000313" key="2">
    <source>
        <dbReference type="EMBL" id="TNN11837.1"/>
    </source>
</evidence>
<proteinExistence type="predicted"/>
<organism evidence="2 3">
    <name type="scientific">Schistosoma japonicum</name>
    <name type="common">Blood fluke</name>
    <dbReference type="NCBI Taxonomy" id="6182"/>
    <lineage>
        <taxon>Eukaryota</taxon>
        <taxon>Metazoa</taxon>
        <taxon>Spiralia</taxon>
        <taxon>Lophotrochozoa</taxon>
        <taxon>Platyhelminthes</taxon>
        <taxon>Trematoda</taxon>
        <taxon>Digenea</taxon>
        <taxon>Strigeidida</taxon>
        <taxon>Schistosomatoidea</taxon>
        <taxon>Schistosomatidae</taxon>
        <taxon>Schistosoma</taxon>
    </lineage>
</organism>
<keyword evidence="3" id="KW-1185">Reference proteome</keyword>
<dbReference type="OrthoDB" id="6280783at2759"/>
<feature type="compositionally biased region" description="Polar residues" evidence="1">
    <location>
        <begin position="35"/>
        <end position="58"/>
    </location>
</feature>